<dbReference type="AlphaFoldDB" id="A0A1R3JWD2"/>
<keyword evidence="1" id="KW-0175">Coiled coil</keyword>
<name>A0A1R3JWD2_9ROSI</name>
<protein>
    <submittedName>
        <fullName evidence="2">Uncharacterized protein</fullName>
    </submittedName>
</protein>
<feature type="coiled-coil region" evidence="1">
    <location>
        <begin position="12"/>
        <end position="39"/>
    </location>
</feature>
<keyword evidence="3" id="KW-1185">Reference proteome</keyword>
<comment type="caution">
    <text evidence="2">The sequence shown here is derived from an EMBL/GenBank/DDBJ whole genome shotgun (WGS) entry which is preliminary data.</text>
</comment>
<dbReference type="Proteomes" id="UP000187203">
    <property type="component" value="Unassembled WGS sequence"/>
</dbReference>
<dbReference type="EMBL" id="AWUE01015180">
    <property type="protein sequence ID" value="OMO99169.1"/>
    <property type="molecule type" value="Genomic_DNA"/>
</dbReference>
<evidence type="ECO:0000313" key="3">
    <source>
        <dbReference type="Proteomes" id="UP000187203"/>
    </source>
</evidence>
<reference evidence="3" key="1">
    <citation type="submission" date="2013-09" db="EMBL/GenBank/DDBJ databases">
        <title>Corchorus olitorius genome sequencing.</title>
        <authorList>
            <person name="Alam M."/>
            <person name="Haque M.S."/>
            <person name="Islam M.S."/>
            <person name="Emdad E.M."/>
            <person name="Islam M.M."/>
            <person name="Ahmed B."/>
            <person name="Halim A."/>
            <person name="Hossen Q.M.M."/>
            <person name="Hossain M.Z."/>
            <person name="Ahmed R."/>
            <person name="Khan M.M."/>
            <person name="Islam R."/>
            <person name="Rashid M.M."/>
            <person name="Khan S.A."/>
            <person name="Rahman M.S."/>
            <person name="Alam M."/>
            <person name="Yahiya A.S."/>
            <person name="Khan M.S."/>
            <person name="Azam M.S."/>
            <person name="Haque T."/>
            <person name="Lashkar M.Z.H."/>
            <person name="Akhand A.I."/>
            <person name="Morshed G."/>
            <person name="Roy S."/>
            <person name="Uddin K.S."/>
            <person name="Rabeya T."/>
            <person name="Hossain A.S."/>
            <person name="Chowdhury A."/>
            <person name="Snigdha A.R."/>
            <person name="Mortoza M.S."/>
            <person name="Matin S.A."/>
            <person name="Hoque S.M.E."/>
            <person name="Islam M.K."/>
            <person name="Roy D.K."/>
            <person name="Haider R."/>
            <person name="Moosa M.M."/>
            <person name="Elias S.M."/>
            <person name="Hasan A.M."/>
            <person name="Jahan S."/>
            <person name="Shafiuddin M."/>
            <person name="Mahmood N."/>
            <person name="Shommy N.S."/>
        </authorList>
    </citation>
    <scope>NUCLEOTIDE SEQUENCE [LARGE SCALE GENOMIC DNA]</scope>
    <source>
        <strain evidence="3">cv. O-4</strain>
    </source>
</reference>
<sequence>MKVMGKLKCDEKLKLQLQKQKGEKQAKDLLRKKELEERKDQRKDERMKKIKIGHSLVQVVASIAFLYR</sequence>
<accession>A0A1R3JWD2</accession>
<evidence type="ECO:0000256" key="1">
    <source>
        <dbReference type="SAM" id="Coils"/>
    </source>
</evidence>
<gene>
    <name evidence="2" type="ORF">COLO4_13473</name>
</gene>
<organism evidence="2 3">
    <name type="scientific">Corchorus olitorius</name>
    <dbReference type="NCBI Taxonomy" id="93759"/>
    <lineage>
        <taxon>Eukaryota</taxon>
        <taxon>Viridiplantae</taxon>
        <taxon>Streptophyta</taxon>
        <taxon>Embryophyta</taxon>
        <taxon>Tracheophyta</taxon>
        <taxon>Spermatophyta</taxon>
        <taxon>Magnoliopsida</taxon>
        <taxon>eudicotyledons</taxon>
        <taxon>Gunneridae</taxon>
        <taxon>Pentapetalae</taxon>
        <taxon>rosids</taxon>
        <taxon>malvids</taxon>
        <taxon>Malvales</taxon>
        <taxon>Malvaceae</taxon>
        <taxon>Grewioideae</taxon>
        <taxon>Apeibeae</taxon>
        <taxon>Corchorus</taxon>
    </lineage>
</organism>
<evidence type="ECO:0000313" key="2">
    <source>
        <dbReference type="EMBL" id="OMO99169.1"/>
    </source>
</evidence>
<proteinExistence type="predicted"/>